<dbReference type="GO" id="GO:0042175">
    <property type="term" value="C:nuclear outer membrane-endoplasmic reticulum membrane network"/>
    <property type="evidence" value="ECO:0007669"/>
    <property type="project" value="TreeGrafter"/>
</dbReference>
<keyword evidence="1" id="KW-0175">Coiled coil</keyword>
<dbReference type="EMBL" id="KE561045">
    <property type="protein sequence ID" value="EPZ33728.1"/>
    <property type="molecule type" value="Genomic_DNA"/>
</dbReference>
<dbReference type="AlphaFoldDB" id="A0A075ATY8"/>
<evidence type="ECO:0000313" key="3">
    <source>
        <dbReference type="EMBL" id="EPZ33728.1"/>
    </source>
</evidence>
<dbReference type="Proteomes" id="UP000030755">
    <property type="component" value="Unassembled WGS sequence"/>
</dbReference>
<feature type="compositionally biased region" description="Acidic residues" evidence="2">
    <location>
        <begin position="461"/>
        <end position="472"/>
    </location>
</feature>
<protein>
    <submittedName>
        <fullName evidence="3">Uncharacterized protein</fullName>
    </submittedName>
</protein>
<feature type="coiled-coil region" evidence="1">
    <location>
        <begin position="38"/>
        <end position="116"/>
    </location>
</feature>
<dbReference type="HOGENOM" id="CLU_578910_0_0_1"/>
<reference evidence="3 4" key="1">
    <citation type="journal article" date="2013" name="Curr. Biol.">
        <title>Shared signatures of parasitism and phylogenomics unite Cryptomycota and microsporidia.</title>
        <authorList>
            <person name="James T.Y."/>
            <person name="Pelin A."/>
            <person name="Bonen L."/>
            <person name="Ahrendt S."/>
            <person name="Sain D."/>
            <person name="Corradi N."/>
            <person name="Stajich J.E."/>
        </authorList>
    </citation>
    <scope>NUCLEOTIDE SEQUENCE [LARGE SCALE GENOMIC DNA]</scope>
    <source>
        <strain evidence="3 4">CSF55</strain>
    </source>
</reference>
<dbReference type="InterPro" id="IPR039604">
    <property type="entry name" value="Bfr1"/>
</dbReference>
<dbReference type="GO" id="GO:0003729">
    <property type="term" value="F:mRNA binding"/>
    <property type="evidence" value="ECO:0007669"/>
    <property type="project" value="TreeGrafter"/>
</dbReference>
<dbReference type="STRING" id="988480.A0A075ATY8"/>
<gene>
    <name evidence="3" type="ORF">O9G_002366</name>
</gene>
<dbReference type="PANTHER" id="PTHR31027:SF2">
    <property type="entry name" value="LEBERCILIN DOMAIN-CONTAINING PROTEIN"/>
    <property type="match status" value="1"/>
</dbReference>
<keyword evidence="4" id="KW-1185">Reference proteome</keyword>
<evidence type="ECO:0000313" key="4">
    <source>
        <dbReference type="Proteomes" id="UP000030755"/>
    </source>
</evidence>
<dbReference type="GO" id="GO:1990904">
    <property type="term" value="C:ribonucleoprotein complex"/>
    <property type="evidence" value="ECO:0007669"/>
    <property type="project" value="TreeGrafter"/>
</dbReference>
<accession>A0A075ATY8</accession>
<evidence type="ECO:0000256" key="2">
    <source>
        <dbReference type="SAM" id="MobiDB-lite"/>
    </source>
</evidence>
<dbReference type="GO" id="GO:0005783">
    <property type="term" value="C:endoplasmic reticulum"/>
    <property type="evidence" value="ECO:0007669"/>
    <property type="project" value="TreeGrafter"/>
</dbReference>
<sequence>MISTASLESLKKEKTRAAPKSAFLVQKDKFYDRIKVVEEKIKTKVNEQKKINKDLEEREKSSVVREEIKKLMLEKKNKMKEIEELEQEYELVEKDIEEMKQRADSRNNEINKAKEKFPYKNTEEIDRRINRELEVMIESQSFSLKQEKSLLQDISKLTKAKKDFEQFKNTTVNEHKPKINLLKEKLNDVLTRLRQARKERSQIIEKLKPLQSVRDENNVFYERREKNNKEIERLKKEKQDIYQELQEFKKKNENKIKLEKEKREMLNKVKQVERKIEETQKSVKRLEQLSTGENEQIIKCKNLIQFFQSNYLKTSNSTSIISNSSSSLNIRVVEKNENDVAFKRKDDADFYSSMKKEKVSKKSSSNVSSTPAKFTLPMWVIAGLSEVVVAVPTSVNDIPTCVEKLNSQIISYGEQAKKDSIANAQKIKDLLAQVTELTLEKESLSEKSNNLSLDDIKVQEDEQEQQEDVEQE</sequence>
<dbReference type="OMA" id="AHWKEDQ"/>
<feature type="region of interest" description="Disordered" evidence="2">
    <location>
        <begin position="445"/>
        <end position="472"/>
    </location>
</feature>
<proteinExistence type="predicted"/>
<evidence type="ECO:0000256" key="1">
    <source>
        <dbReference type="SAM" id="Coils"/>
    </source>
</evidence>
<organism evidence="3 4">
    <name type="scientific">Rozella allomycis (strain CSF55)</name>
    <dbReference type="NCBI Taxonomy" id="988480"/>
    <lineage>
        <taxon>Eukaryota</taxon>
        <taxon>Fungi</taxon>
        <taxon>Fungi incertae sedis</taxon>
        <taxon>Cryptomycota</taxon>
        <taxon>Cryptomycota incertae sedis</taxon>
        <taxon>Rozella</taxon>
    </lineage>
</organism>
<dbReference type="PANTHER" id="PTHR31027">
    <property type="entry name" value="NUCLEAR SEGREGATION PROTEIN BFR1"/>
    <property type="match status" value="1"/>
</dbReference>
<dbReference type="GO" id="GO:0008298">
    <property type="term" value="P:intracellular mRNA localization"/>
    <property type="evidence" value="ECO:0007669"/>
    <property type="project" value="TreeGrafter"/>
</dbReference>
<dbReference type="OrthoDB" id="2195113at2759"/>
<name>A0A075ATY8_ROZAC</name>
<feature type="coiled-coil region" evidence="1">
    <location>
        <begin position="179"/>
        <end position="296"/>
    </location>
</feature>